<dbReference type="EMBL" id="SNRY01001200">
    <property type="protein sequence ID" value="KAA6332740.1"/>
    <property type="molecule type" value="Genomic_DNA"/>
</dbReference>
<reference evidence="2" key="1">
    <citation type="submission" date="2019-03" db="EMBL/GenBank/DDBJ databases">
        <title>Single cell metagenomics reveals metabolic interactions within the superorganism composed of flagellate Streblomastix strix and complex community of Bacteroidetes bacteria on its surface.</title>
        <authorList>
            <person name="Treitli S.C."/>
            <person name="Kolisko M."/>
            <person name="Husnik F."/>
            <person name="Keeling P."/>
            <person name="Hampl V."/>
        </authorList>
    </citation>
    <scope>NUCLEOTIDE SEQUENCE</scope>
    <source>
        <strain evidence="2">STM</strain>
    </source>
</reference>
<name>A0A5J4RHW3_9ZZZZ</name>
<accession>A0A5J4RHW3</accession>
<proteinExistence type="predicted"/>
<feature type="region of interest" description="Disordered" evidence="1">
    <location>
        <begin position="1"/>
        <end position="21"/>
    </location>
</feature>
<feature type="non-terminal residue" evidence="2">
    <location>
        <position position="21"/>
    </location>
</feature>
<sequence>MSESSKRQNSMACRLSDNEKA</sequence>
<protein>
    <submittedName>
        <fullName evidence="2">Uncharacterized protein</fullName>
    </submittedName>
</protein>
<comment type="caution">
    <text evidence="2">The sequence shown here is derived from an EMBL/GenBank/DDBJ whole genome shotgun (WGS) entry which is preliminary data.</text>
</comment>
<gene>
    <name evidence="2" type="ORF">EZS27_018777</name>
</gene>
<evidence type="ECO:0000313" key="2">
    <source>
        <dbReference type="EMBL" id="KAA6332740.1"/>
    </source>
</evidence>
<evidence type="ECO:0000256" key="1">
    <source>
        <dbReference type="SAM" id="MobiDB-lite"/>
    </source>
</evidence>
<dbReference type="AlphaFoldDB" id="A0A5J4RHW3"/>
<organism evidence="2">
    <name type="scientific">termite gut metagenome</name>
    <dbReference type="NCBI Taxonomy" id="433724"/>
    <lineage>
        <taxon>unclassified sequences</taxon>
        <taxon>metagenomes</taxon>
        <taxon>organismal metagenomes</taxon>
    </lineage>
</organism>